<evidence type="ECO:0000313" key="2">
    <source>
        <dbReference type="Proteomes" id="UP000887159"/>
    </source>
</evidence>
<dbReference type="Proteomes" id="UP000887159">
    <property type="component" value="Unassembled WGS sequence"/>
</dbReference>
<comment type="caution">
    <text evidence="1">The sequence shown here is derived from an EMBL/GenBank/DDBJ whole genome shotgun (WGS) entry which is preliminary data.</text>
</comment>
<proteinExistence type="predicted"/>
<gene>
    <name evidence="1" type="primary">NCL1_27150</name>
    <name evidence="1" type="ORF">TNCV_1094181</name>
</gene>
<name>A0A8X6UZD5_TRICX</name>
<evidence type="ECO:0000313" key="1">
    <source>
        <dbReference type="EMBL" id="GFX93478.1"/>
    </source>
</evidence>
<sequence length="127" mass="13849">MSSGNSLPQFNLRVRGGKKGGSHNLFGEAVVTARTCQRCLVKFCLDDFSSTDEPISGSPADDIDEVQRSMTSINPTLTSTEVGFKLGVNQTTALDYIKMLGFVSELYVCVSHDLSIKKLMYKISICS</sequence>
<dbReference type="AlphaFoldDB" id="A0A8X6UZD5"/>
<accession>A0A8X6UZD5</accession>
<keyword evidence="2" id="KW-1185">Reference proteome</keyword>
<reference evidence="1" key="1">
    <citation type="submission" date="2020-08" db="EMBL/GenBank/DDBJ databases">
        <title>Multicomponent nature underlies the extraordinary mechanical properties of spider dragline silk.</title>
        <authorList>
            <person name="Kono N."/>
            <person name="Nakamura H."/>
            <person name="Mori M."/>
            <person name="Yoshida Y."/>
            <person name="Ohtoshi R."/>
            <person name="Malay A.D."/>
            <person name="Moran D.A.P."/>
            <person name="Tomita M."/>
            <person name="Numata K."/>
            <person name="Arakawa K."/>
        </authorList>
    </citation>
    <scope>NUCLEOTIDE SEQUENCE</scope>
</reference>
<dbReference type="EMBL" id="BMAU01021174">
    <property type="protein sequence ID" value="GFX93478.1"/>
    <property type="molecule type" value="Genomic_DNA"/>
</dbReference>
<organism evidence="1 2">
    <name type="scientific">Trichonephila clavipes</name>
    <name type="common">Golden silk orbweaver</name>
    <name type="synonym">Nephila clavipes</name>
    <dbReference type="NCBI Taxonomy" id="2585209"/>
    <lineage>
        <taxon>Eukaryota</taxon>
        <taxon>Metazoa</taxon>
        <taxon>Ecdysozoa</taxon>
        <taxon>Arthropoda</taxon>
        <taxon>Chelicerata</taxon>
        <taxon>Arachnida</taxon>
        <taxon>Araneae</taxon>
        <taxon>Araneomorphae</taxon>
        <taxon>Entelegynae</taxon>
        <taxon>Araneoidea</taxon>
        <taxon>Nephilidae</taxon>
        <taxon>Trichonephila</taxon>
    </lineage>
</organism>
<protein>
    <submittedName>
        <fullName evidence="1">Histone-lysine N-methyltransferase SETMAR</fullName>
    </submittedName>
</protein>